<dbReference type="InParanoid" id="A0A3Q3FXD2"/>
<dbReference type="GeneTree" id="ENSGT00690000103873"/>
<name>A0A3Q3FXD2_9LABR</name>
<proteinExistence type="predicted"/>
<keyword evidence="1" id="KW-0732">Signal</keyword>
<evidence type="ECO:0000256" key="1">
    <source>
        <dbReference type="SAM" id="SignalP"/>
    </source>
</evidence>
<accession>A0A3Q3FXD2</accession>
<dbReference type="Ensembl" id="ENSLBET00000026664.1">
    <property type="protein sequence ID" value="ENSLBEP00000025376.1"/>
    <property type="gene ID" value="ENSLBEG00000019392.1"/>
</dbReference>
<feature type="chain" id="PRO_5018731564" evidence="1">
    <location>
        <begin position="23"/>
        <end position="151"/>
    </location>
</feature>
<sequence length="151" mass="16489">MLSFKMFLCALTLTLLAVSLEASKGGGTPNYNYDLSGSDLTRLYNSPVYKAERMKRPLDGSSVIFGPLSHSGVRVTLIDGAQWLVHKGGNYGISSDTVVVDVQHMGPQWRVVETAEFEGMKTVADFVAAGGSDYSLIFDNCHMGSRRMMNQ</sequence>
<evidence type="ECO:0000313" key="2">
    <source>
        <dbReference type="Ensembl" id="ENSLBEP00000025376.1"/>
    </source>
</evidence>
<protein>
    <submittedName>
        <fullName evidence="2">Uncharacterized protein</fullName>
    </submittedName>
</protein>
<keyword evidence="3" id="KW-1185">Reference proteome</keyword>
<dbReference type="Proteomes" id="UP000261660">
    <property type="component" value="Unplaced"/>
</dbReference>
<dbReference type="AlphaFoldDB" id="A0A3Q3FXD2"/>
<organism evidence="2 3">
    <name type="scientific">Labrus bergylta</name>
    <name type="common">ballan wrasse</name>
    <dbReference type="NCBI Taxonomy" id="56723"/>
    <lineage>
        <taxon>Eukaryota</taxon>
        <taxon>Metazoa</taxon>
        <taxon>Chordata</taxon>
        <taxon>Craniata</taxon>
        <taxon>Vertebrata</taxon>
        <taxon>Euteleostomi</taxon>
        <taxon>Actinopterygii</taxon>
        <taxon>Neopterygii</taxon>
        <taxon>Teleostei</taxon>
        <taxon>Neoteleostei</taxon>
        <taxon>Acanthomorphata</taxon>
        <taxon>Eupercaria</taxon>
        <taxon>Labriformes</taxon>
        <taxon>Labridae</taxon>
        <taxon>Labrus</taxon>
    </lineage>
</organism>
<feature type="signal peptide" evidence="1">
    <location>
        <begin position="1"/>
        <end position="22"/>
    </location>
</feature>
<reference evidence="2" key="1">
    <citation type="submission" date="2025-08" db="UniProtKB">
        <authorList>
            <consortium name="Ensembl"/>
        </authorList>
    </citation>
    <scope>IDENTIFICATION</scope>
</reference>
<evidence type="ECO:0000313" key="3">
    <source>
        <dbReference type="Proteomes" id="UP000261660"/>
    </source>
</evidence>
<reference evidence="2" key="2">
    <citation type="submission" date="2025-09" db="UniProtKB">
        <authorList>
            <consortium name="Ensembl"/>
        </authorList>
    </citation>
    <scope>IDENTIFICATION</scope>
</reference>